<dbReference type="InterPro" id="IPR015895">
    <property type="entry name" value="4pyrrol_synth_GluRdtase_N"/>
</dbReference>
<evidence type="ECO:0000256" key="3">
    <source>
        <dbReference type="ARBA" id="ARBA00012970"/>
    </source>
</evidence>
<evidence type="ECO:0000256" key="13">
    <source>
        <dbReference type="RuleBase" id="RU000584"/>
    </source>
</evidence>
<protein>
    <recommendedName>
        <fullName evidence="3 8">Glutamyl-tRNA reductase</fullName>
        <shortName evidence="8">GluTR</shortName>
        <ecNumber evidence="3 8">1.2.1.70</ecNumber>
    </recommendedName>
</protein>
<dbReference type="EMBL" id="FOBB01000013">
    <property type="protein sequence ID" value="SEN79772.1"/>
    <property type="molecule type" value="Genomic_DNA"/>
</dbReference>
<dbReference type="STRING" id="573321.SAMN04488505_11334"/>
<reference evidence="17 18" key="1">
    <citation type="submission" date="2016-10" db="EMBL/GenBank/DDBJ databases">
        <authorList>
            <person name="de Groot N.N."/>
        </authorList>
    </citation>
    <scope>NUCLEOTIDE SEQUENCE [LARGE SCALE GENOMIC DNA]</scope>
    <source>
        <strain evidence="17 18">DSM 21039</strain>
    </source>
</reference>
<feature type="domain" description="Tetrapyrrole biosynthesis glutamyl-tRNA reductase dimerisation" evidence="14">
    <location>
        <begin position="342"/>
        <end position="434"/>
    </location>
</feature>
<dbReference type="PANTHER" id="PTHR43013:SF1">
    <property type="entry name" value="GLUTAMYL-TRNA REDUCTASE"/>
    <property type="match status" value="1"/>
</dbReference>
<feature type="domain" description="Glutamyl-tRNA reductase N-terminal" evidence="16">
    <location>
        <begin position="38"/>
        <end position="183"/>
    </location>
</feature>
<dbReference type="InterPro" id="IPR015896">
    <property type="entry name" value="4pyrrol_synth_GluRdtase_dimer"/>
</dbReference>
<evidence type="ECO:0000313" key="18">
    <source>
        <dbReference type="Proteomes" id="UP000198984"/>
    </source>
</evidence>
<feature type="binding site" evidence="8 10">
    <location>
        <begin position="80"/>
        <end position="83"/>
    </location>
    <ligand>
        <name>substrate</name>
    </ligand>
</feature>
<dbReference type="EC" id="1.2.1.70" evidence="3 8"/>
<gene>
    <name evidence="8" type="primary">hemA</name>
    <name evidence="17" type="ORF">SAMN04488505_11334</name>
</gene>
<evidence type="ECO:0000313" key="17">
    <source>
        <dbReference type="EMBL" id="SEN79772.1"/>
    </source>
</evidence>
<dbReference type="GO" id="GO:0019353">
    <property type="term" value="P:protoporphyrinogen IX biosynthetic process from glutamate"/>
    <property type="evidence" value="ECO:0007669"/>
    <property type="project" value="TreeGrafter"/>
</dbReference>
<dbReference type="SUPFAM" id="SSF69742">
    <property type="entry name" value="Glutamyl tRNA-reductase catalytic, N-terminal domain"/>
    <property type="match status" value="1"/>
</dbReference>
<dbReference type="HAMAP" id="MF_00087">
    <property type="entry name" value="Glu_tRNA_reductase"/>
    <property type="match status" value="1"/>
</dbReference>
<evidence type="ECO:0000256" key="7">
    <source>
        <dbReference type="ARBA" id="ARBA00047464"/>
    </source>
</evidence>
<organism evidence="17 18">
    <name type="scientific">Chitinophaga rupis</name>
    <dbReference type="NCBI Taxonomy" id="573321"/>
    <lineage>
        <taxon>Bacteria</taxon>
        <taxon>Pseudomonadati</taxon>
        <taxon>Bacteroidota</taxon>
        <taxon>Chitinophagia</taxon>
        <taxon>Chitinophagales</taxon>
        <taxon>Chitinophagaceae</taxon>
        <taxon>Chitinophaga</taxon>
    </lineage>
</organism>
<evidence type="ECO:0000259" key="14">
    <source>
        <dbReference type="Pfam" id="PF00745"/>
    </source>
</evidence>
<comment type="catalytic activity">
    <reaction evidence="7 8 13">
        <text>(S)-4-amino-5-oxopentanoate + tRNA(Glu) + NADP(+) = L-glutamyl-tRNA(Glu) + NADPH + H(+)</text>
        <dbReference type="Rhea" id="RHEA:12344"/>
        <dbReference type="Rhea" id="RHEA-COMP:9663"/>
        <dbReference type="Rhea" id="RHEA-COMP:9680"/>
        <dbReference type="ChEBI" id="CHEBI:15378"/>
        <dbReference type="ChEBI" id="CHEBI:57501"/>
        <dbReference type="ChEBI" id="CHEBI:57783"/>
        <dbReference type="ChEBI" id="CHEBI:58349"/>
        <dbReference type="ChEBI" id="CHEBI:78442"/>
        <dbReference type="ChEBI" id="CHEBI:78520"/>
        <dbReference type="EC" id="1.2.1.70"/>
    </reaction>
</comment>
<dbReference type="PANTHER" id="PTHR43013">
    <property type="entry name" value="GLUTAMYL-TRNA REDUCTASE"/>
    <property type="match status" value="1"/>
</dbReference>
<dbReference type="GO" id="GO:0008883">
    <property type="term" value="F:glutamyl-tRNA reductase activity"/>
    <property type="evidence" value="ECO:0007669"/>
    <property type="project" value="UniProtKB-UniRule"/>
</dbReference>
<name>A0A1H8JGG3_9BACT</name>
<comment type="pathway">
    <text evidence="1 8 13">Porphyrin-containing compound metabolism; protoporphyrin-IX biosynthesis; 5-aminolevulinate from L-glutamyl-tRNA(Glu): step 1/2.</text>
</comment>
<dbReference type="Pfam" id="PF01488">
    <property type="entry name" value="Shikimate_DH"/>
    <property type="match status" value="1"/>
</dbReference>
<dbReference type="SUPFAM" id="SSF69075">
    <property type="entry name" value="Glutamyl tRNA-reductase dimerization domain"/>
    <property type="match status" value="1"/>
</dbReference>
<evidence type="ECO:0000256" key="9">
    <source>
        <dbReference type="PIRSR" id="PIRSR000445-1"/>
    </source>
</evidence>
<keyword evidence="4 8" id="KW-0521">NADP</keyword>
<evidence type="ECO:0000256" key="4">
    <source>
        <dbReference type="ARBA" id="ARBA00022857"/>
    </source>
</evidence>
<dbReference type="UniPathway" id="UPA00251">
    <property type="reaction ID" value="UER00316"/>
</dbReference>
<dbReference type="Pfam" id="PF00745">
    <property type="entry name" value="GlutR_dimer"/>
    <property type="match status" value="1"/>
</dbReference>
<feature type="binding site" evidence="8 11">
    <location>
        <begin position="216"/>
        <end position="221"/>
    </location>
    <ligand>
        <name>NADP(+)</name>
        <dbReference type="ChEBI" id="CHEBI:58349"/>
    </ligand>
</feature>
<feature type="binding site" evidence="8 10">
    <location>
        <position position="136"/>
    </location>
    <ligand>
        <name>substrate</name>
    </ligand>
</feature>
<evidence type="ECO:0000256" key="11">
    <source>
        <dbReference type="PIRSR" id="PIRSR000445-3"/>
    </source>
</evidence>
<dbReference type="PROSITE" id="PS00747">
    <property type="entry name" value="GLUTR"/>
    <property type="match status" value="1"/>
</dbReference>
<evidence type="ECO:0000259" key="16">
    <source>
        <dbReference type="Pfam" id="PF05201"/>
    </source>
</evidence>
<comment type="function">
    <text evidence="8">Catalyzes the NADPH-dependent reduction of glutamyl-tRNA(Glu) to glutamate 1-semialdehyde (GSA).</text>
</comment>
<evidence type="ECO:0000259" key="15">
    <source>
        <dbReference type="Pfam" id="PF01488"/>
    </source>
</evidence>
<evidence type="ECO:0000256" key="5">
    <source>
        <dbReference type="ARBA" id="ARBA00023002"/>
    </source>
</evidence>
<evidence type="ECO:0000256" key="8">
    <source>
        <dbReference type="HAMAP-Rule" id="MF_00087"/>
    </source>
</evidence>
<feature type="site" description="Important for activity" evidence="8 12">
    <location>
        <position position="126"/>
    </location>
</feature>
<dbReference type="InterPro" id="IPR036343">
    <property type="entry name" value="GluRdtase_N_sf"/>
</dbReference>
<dbReference type="SUPFAM" id="SSF51735">
    <property type="entry name" value="NAD(P)-binding Rossmann-fold domains"/>
    <property type="match status" value="1"/>
</dbReference>
<dbReference type="Gene3D" id="3.30.460.30">
    <property type="entry name" value="Glutamyl-tRNA reductase, N-terminal domain"/>
    <property type="match status" value="1"/>
</dbReference>
<sequence length="440" mass="48894">MTSYMPFVTALASIFAAGSLYIKMQVAYSKDITNFHSIGINYKKTDAAIRGLFAINQAQYLSLLEHAKAAQLDDLFVLSTCNRTEIYGFAPDAQQLMDLVCKVTNGDCNLFAQLAYIRSGEDAVKHLYQVSTGLDSQILGDYEIVGQIRTASRFAKNHGCLGGFSERLVNSVLQVSKLIKNETGLSAGTVSVAFATIRLLEKRVPDIQNKKIVLVGVGKIGRNTCKNMISYLGAQDITLINRTATVAEDFACVHGLKFAPYEEMVPALQQADVILVASNAPHPTVLASHLQAATPKLVIDLSIPFNVEPAVGGLSHIELVNVDELSKVQDETLQMRQKEVPRAQEIIEEHMAEFLYWYKMRKHAVVLKAVKDKLHEIHTREIQQQKNGAQYDLEDIEEVSSRIIQKMINLMAGKVRKETEKGDLYISMINDIFETGIKQD</sequence>
<comment type="domain">
    <text evidence="8">Possesses an unusual extended V-shaped dimeric structure with each monomer consisting of three distinct domains arranged along a curved 'spinal' alpha-helix. The N-terminal catalytic domain specifically recognizes the glutamate moiety of the substrate. The second domain is the NADPH-binding domain, and the third C-terminal domain is responsible for dimerization.</text>
</comment>
<dbReference type="Pfam" id="PF05201">
    <property type="entry name" value="GlutR_N"/>
    <property type="match status" value="1"/>
</dbReference>
<evidence type="ECO:0000256" key="1">
    <source>
        <dbReference type="ARBA" id="ARBA00005059"/>
    </source>
</evidence>
<dbReference type="InterPro" id="IPR000343">
    <property type="entry name" value="4pyrrol_synth_GluRdtase"/>
</dbReference>
<keyword evidence="6 8" id="KW-0627">Porphyrin biosynthesis</keyword>
<dbReference type="Proteomes" id="UP000198984">
    <property type="component" value="Unassembled WGS sequence"/>
</dbReference>
<keyword evidence="18" id="KW-1185">Reference proteome</keyword>
<evidence type="ECO:0000256" key="2">
    <source>
        <dbReference type="ARBA" id="ARBA00005916"/>
    </source>
</evidence>
<comment type="miscellaneous">
    <text evidence="8">During catalysis, the active site Cys acts as a nucleophile attacking the alpha-carbonyl group of tRNA-bound glutamate with the formation of a thioester intermediate between enzyme and glutamate, and the concomitant release of tRNA(Glu). The thioester intermediate is finally reduced by direct hydride transfer from NADPH, to form the product GSA.</text>
</comment>
<dbReference type="InterPro" id="IPR006151">
    <property type="entry name" value="Shikm_DH/Glu-tRNA_Rdtase"/>
</dbReference>
<feature type="binding site" evidence="8 10">
    <location>
        <position position="147"/>
    </location>
    <ligand>
        <name>substrate</name>
    </ligand>
</feature>
<dbReference type="OrthoDB" id="110209at2"/>
<proteinExistence type="inferred from homology"/>
<accession>A0A1H8JGG3</accession>
<evidence type="ECO:0000256" key="10">
    <source>
        <dbReference type="PIRSR" id="PIRSR000445-2"/>
    </source>
</evidence>
<dbReference type="InterPro" id="IPR036291">
    <property type="entry name" value="NAD(P)-bd_dom_sf"/>
</dbReference>
<evidence type="ECO:0000256" key="6">
    <source>
        <dbReference type="ARBA" id="ARBA00023244"/>
    </source>
</evidence>
<evidence type="ECO:0000256" key="12">
    <source>
        <dbReference type="PIRSR" id="PIRSR000445-4"/>
    </source>
</evidence>
<comment type="similarity">
    <text evidence="2 8 13">Belongs to the glutamyl-tRNA reductase family.</text>
</comment>
<comment type="subunit">
    <text evidence="8">Homodimer.</text>
</comment>
<dbReference type="Gene3D" id="3.40.50.720">
    <property type="entry name" value="NAD(P)-binding Rossmann-like Domain"/>
    <property type="match status" value="1"/>
</dbReference>
<feature type="binding site" evidence="8 10">
    <location>
        <begin position="141"/>
        <end position="143"/>
    </location>
    <ligand>
        <name>substrate</name>
    </ligand>
</feature>
<dbReference type="NCBIfam" id="TIGR01035">
    <property type="entry name" value="hemA"/>
    <property type="match status" value="1"/>
</dbReference>
<dbReference type="AlphaFoldDB" id="A0A1H8JGG3"/>
<keyword evidence="5 8" id="KW-0560">Oxidoreductase</keyword>
<feature type="active site" description="Nucleophile" evidence="8 9">
    <location>
        <position position="81"/>
    </location>
</feature>
<dbReference type="InterPro" id="IPR018214">
    <property type="entry name" value="GluRdtase_CS"/>
</dbReference>
<dbReference type="PIRSF" id="PIRSF000445">
    <property type="entry name" value="4pyrrol_synth_GluRdtase"/>
    <property type="match status" value="1"/>
</dbReference>
<feature type="domain" description="Quinate/shikimate 5-dehydrogenase/glutamyl-tRNA reductase" evidence="15">
    <location>
        <begin position="199"/>
        <end position="328"/>
    </location>
</feature>
<dbReference type="InterPro" id="IPR036453">
    <property type="entry name" value="GluRdtase_dimer_dom_sf"/>
</dbReference>
<dbReference type="GO" id="GO:0050661">
    <property type="term" value="F:NADP binding"/>
    <property type="evidence" value="ECO:0007669"/>
    <property type="project" value="InterPro"/>
</dbReference>